<organism evidence="4">
    <name type="scientific">uncultured Woeseiaceae bacterium</name>
    <dbReference type="NCBI Taxonomy" id="1983305"/>
    <lineage>
        <taxon>Bacteria</taxon>
        <taxon>Pseudomonadati</taxon>
        <taxon>Pseudomonadota</taxon>
        <taxon>Gammaproteobacteria</taxon>
        <taxon>Woeseiales</taxon>
        <taxon>Woeseiaceae</taxon>
        <taxon>environmental samples</taxon>
    </lineage>
</organism>
<dbReference type="EMBL" id="LR633967">
    <property type="protein sequence ID" value="VUX55468.1"/>
    <property type="molecule type" value="Genomic_DNA"/>
</dbReference>
<dbReference type="PANTHER" id="PTHR43877:SF2">
    <property type="entry name" value="AMINOALKYLPHOSPHONATE N-ACETYLTRANSFERASE-RELATED"/>
    <property type="match status" value="1"/>
</dbReference>
<keyword evidence="2" id="KW-0012">Acyltransferase</keyword>
<evidence type="ECO:0000256" key="1">
    <source>
        <dbReference type="ARBA" id="ARBA00022679"/>
    </source>
</evidence>
<dbReference type="Pfam" id="PF00583">
    <property type="entry name" value="Acetyltransf_1"/>
    <property type="match status" value="1"/>
</dbReference>
<evidence type="ECO:0000256" key="2">
    <source>
        <dbReference type="ARBA" id="ARBA00023315"/>
    </source>
</evidence>
<sequence length="156" mass="16946">MSFQVRSGVNEDGEAILALMPRLAAFDVPNSRNPVDLWRSDAAMLQRWLDGKASECFVHVAVDDARKMLGFTLVSLRPELLSHEPSAHLEAIVVGEGAEGMGVGRALLAAAESEANSQGALTITLHVFASNTRARGFYEQSGYDGELLRYIKELAE</sequence>
<dbReference type="PROSITE" id="PS51186">
    <property type="entry name" value="GNAT"/>
    <property type="match status" value="1"/>
</dbReference>
<dbReference type="SUPFAM" id="SSF55729">
    <property type="entry name" value="Acyl-CoA N-acyltransferases (Nat)"/>
    <property type="match status" value="1"/>
</dbReference>
<evidence type="ECO:0000259" key="3">
    <source>
        <dbReference type="PROSITE" id="PS51186"/>
    </source>
</evidence>
<reference evidence="4" key="1">
    <citation type="submission" date="2019-07" db="EMBL/GenBank/DDBJ databases">
        <authorList>
            <person name="Weber M."/>
            <person name="Kostadinov I."/>
            <person name="Kostadinov D I."/>
        </authorList>
    </citation>
    <scope>NUCLEOTIDE SEQUENCE</scope>
    <source>
        <strain evidence="4">Gfbio:sag-sample-m06:053724c1-46a9-4a36-b237-ea2bf867836b</strain>
    </source>
</reference>
<proteinExistence type="predicted"/>
<dbReference type="AlphaFoldDB" id="A0A7D9D1I5"/>
<feature type="domain" description="N-acetyltransferase" evidence="3">
    <location>
        <begin position="3"/>
        <end position="156"/>
    </location>
</feature>
<protein>
    <submittedName>
        <fullName evidence="4">Putative GCN5-related N-acetyltransferase</fullName>
    </submittedName>
</protein>
<gene>
    <name evidence="4" type="ORF">JTBM06_V1_30028</name>
</gene>
<accession>A0A7D9D1I5</accession>
<evidence type="ECO:0000313" key="4">
    <source>
        <dbReference type="EMBL" id="VUX55468.1"/>
    </source>
</evidence>
<dbReference type="PANTHER" id="PTHR43877">
    <property type="entry name" value="AMINOALKYLPHOSPHONATE N-ACETYLTRANSFERASE-RELATED-RELATED"/>
    <property type="match status" value="1"/>
</dbReference>
<keyword evidence="1 4" id="KW-0808">Transferase</keyword>
<dbReference type="InterPro" id="IPR016181">
    <property type="entry name" value="Acyl_CoA_acyltransferase"/>
</dbReference>
<dbReference type="InterPro" id="IPR050832">
    <property type="entry name" value="Bact_Acetyltransf"/>
</dbReference>
<dbReference type="GO" id="GO:0016747">
    <property type="term" value="F:acyltransferase activity, transferring groups other than amino-acyl groups"/>
    <property type="evidence" value="ECO:0007669"/>
    <property type="project" value="InterPro"/>
</dbReference>
<name>A0A7D9D1I5_9GAMM</name>
<dbReference type="Gene3D" id="3.40.630.30">
    <property type="match status" value="1"/>
</dbReference>
<dbReference type="InterPro" id="IPR000182">
    <property type="entry name" value="GNAT_dom"/>
</dbReference>